<dbReference type="PANTHER" id="PTHR42930:SF3">
    <property type="entry name" value="PHOSPHATE-SPECIFIC TRANSPORT SYSTEM ACCESSORY PROTEIN PHOU"/>
    <property type="match status" value="1"/>
</dbReference>
<keyword evidence="5" id="KW-0963">Cytoplasm</keyword>
<sequence>MSRKNFDTELVNLHEELKKMGDIVKAQISNSINALVSQDINLANEVIKKDDLVDNLEKEIEDKCIKLIATRQPLAIDLRSIFTMSKIVTDLERIADHAVDIAKITKQLEGQKYIKELIDIPRISAIVEEMIDGCLKAYMDRDVDLAYVVCKKDDSVDAIYKQVFSELLVIMLENPKVIQQATRFLFVAKFLERMADHTTNICEWTIYLITGKQVDLND</sequence>
<evidence type="ECO:0000256" key="6">
    <source>
        <dbReference type="ARBA" id="ARBA00022592"/>
    </source>
</evidence>
<comment type="caution">
    <text evidence="8">The sequence shown here is derived from an EMBL/GenBank/DDBJ whole genome shotgun (WGS) entry which is preliminary data.</text>
</comment>
<dbReference type="EMBL" id="VSSQ01032939">
    <property type="protein sequence ID" value="MPM84371.1"/>
    <property type="molecule type" value="Genomic_DNA"/>
</dbReference>
<feature type="domain" description="PhoU" evidence="7">
    <location>
        <begin position="120"/>
        <end position="205"/>
    </location>
</feature>
<dbReference type="PANTHER" id="PTHR42930">
    <property type="entry name" value="PHOSPHATE-SPECIFIC TRANSPORT SYSTEM ACCESSORY PROTEIN PHOU"/>
    <property type="match status" value="1"/>
</dbReference>
<evidence type="ECO:0000256" key="2">
    <source>
        <dbReference type="ARBA" id="ARBA00008107"/>
    </source>
</evidence>
<proteinExistence type="inferred from homology"/>
<organism evidence="8">
    <name type="scientific">bioreactor metagenome</name>
    <dbReference type="NCBI Taxonomy" id="1076179"/>
    <lineage>
        <taxon>unclassified sequences</taxon>
        <taxon>metagenomes</taxon>
        <taxon>ecological metagenomes</taxon>
    </lineage>
</organism>
<keyword evidence="6" id="KW-0592">Phosphate transport</keyword>
<comment type="subunit">
    <text evidence="3">Homodimer.</text>
</comment>
<dbReference type="Pfam" id="PF01895">
    <property type="entry name" value="PhoU"/>
    <property type="match status" value="2"/>
</dbReference>
<dbReference type="Gene3D" id="1.20.58.220">
    <property type="entry name" value="Phosphate transport system protein phou homolog 2, domain 2"/>
    <property type="match status" value="1"/>
</dbReference>
<accession>A0A645D572</accession>
<comment type="similarity">
    <text evidence="2">Belongs to the PhoU family.</text>
</comment>
<evidence type="ECO:0000313" key="8">
    <source>
        <dbReference type="EMBL" id="MPM84371.1"/>
    </source>
</evidence>
<dbReference type="InterPro" id="IPR038078">
    <property type="entry name" value="PhoU-like_sf"/>
</dbReference>
<evidence type="ECO:0000256" key="5">
    <source>
        <dbReference type="ARBA" id="ARBA00022490"/>
    </source>
</evidence>
<evidence type="ECO:0000256" key="4">
    <source>
        <dbReference type="ARBA" id="ARBA00022448"/>
    </source>
</evidence>
<keyword evidence="4" id="KW-0813">Transport</keyword>
<feature type="domain" description="PhoU" evidence="7">
    <location>
        <begin position="17"/>
        <end position="104"/>
    </location>
</feature>
<dbReference type="GO" id="GO:0030643">
    <property type="term" value="P:intracellular phosphate ion homeostasis"/>
    <property type="evidence" value="ECO:0007669"/>
    <property type="project" value="InterPro"/>
</dbReference>
<name>A0A645D572_9ZZZZ</name>
<dbReference type="GO" id="GO:0006817">
    <property type="term" value="P:phosphate ion transport"/>
    <property type="evidence" value="ECO:0007669"/>
    <property type="project" value="UniProtKB-KW"/>
</dbReference>
<dbReference type="InterPro" id="IPR028366">
    <property type="entry name" value="PhoU"/>
</dbReference>
<dbReference type="SUPFAM" id="SSF109755">
    <property type="entry name" value="PhoU-like"/>
    <property type="match status" value="1"/>
</dbReference>
<dbReference type="GO" id="GO:0045936">
    <property type="term" value="P:negative regulation of phosphate metabolic process"/>
    <property type="evidence" value="ECO:0007669"/>
    <property type="project" value="InterPro"/>
</dbReference>
<dbReference type="AlphaFoldDB" id="A0A645D572"/>
<dbReference type="PIRSF" id="PIRSF003107">
    <property type="entry name" value="PhoU"/>
    <property type="match status" value="1"/>
</dbReference>
<evidence type="ECO:0000256" key="3">
    <source>
        <dbReference type="ARBA" id="ARBA00011738"/>
    </source>
</evidence>
<dbReference type="GO" id="GO:0005737">
    <property type="term" value="C:cytoplasm"/>
    <property type="evidence" value="ECO:0007669"/>
    <property type="project" value="UniProtKB-SubCell"/>
</dbReference>
<dbReference type="FunFam" id="1.20.58.220:FF:000004">
    <property type="entry name" value="Phosphate-specific transport system accessory protein PhoU"/>
    <property type="match status" value="1"/>
</dbReference>
<reference evidence="8" key="1">
    <citation type="submission" date="2019-08" db="EMBL/GenBank/DDBJ databases">
        <authorList>
            <person name="Kucharzyk K."/>
            <person name="Murdoch R.W."/>
            <person name="Higgins S."/>
            <person name="Loffler F."/>
        </authorList>
    </citation>
    <scope>NUCLEOTIDE SEQUENCE</scope>
</reference>
<protein>
    <submittedName>
        <fullName evidence="8">Phosphate-specific transport system accessory protein PhoU</fullName>
    </submittedName>
</protein>
<comment type="subcellular location">
    <subcellularLocation>
        <location evidence="1">Cytoplasm</location>
    </subcellularLocation>
</comment>
<dbReference type="InterPro" id="IPR026022">
    <property type="entry name" value="PhoU_dom"/>
</dbReference>
<gene>
    <name evidence="8" type="primary">phoU_31</name>
    <name evidence="8" type="ORF">SDC9_131442</name>
</gene>
<dbReference type="NCBIfam" id="TIGR02135">
    <property type="entry name" value="phoU_full"/>
    <property type="match status" value="1"/>
</dbReference>
<evidence type="ECO:0000256" key="1">
    <source>
        <dbReference type="ARBA" id="ARBA00004496"/>
    </source>
</evidence>
<evidence type="ECO:0000259" key="7">
    <source>
        <dbReference type="Pfam" id="PF01895"/>
    </source>
</evidence>